<evidence type="ECO:0000313" key="3">
    <source>
        <dbReference type="Proteomes" id="UP001597417"/>
    </source>
</evidence>
<feature type="transmembrane region" description="Helical" evidence="1">
    <location>
        <begin position="73"/>
        <end position="96"/>
    </location>
</feature>
<comment type="caution">
    <text evidence="2">The sequence shown here is derived from an EMBL/GenBank/DDBJ whole genome shotgun (WGS) entry which is preliminary data.</text>
</comment>
<keyword evidence="1" id="KW-1133">Transmembrane helix</keyword>
<dbReference type="Pfam" id="PF19609">
    <property type="entry name" value="DUF6114"/>
    <property type="match status" value="1"/>
</dbReference>
<evidence type="ECO:0000313" key="2">
    <source>
        <dbReference type="EMBL" id="MFD2422468.1"/>
    </source>
</evidence>
<keyword evidence="3" id="KW-1185">Reference proteome</keyword>
<organism evidence="2 3">
    <name type="scientific">Amycolatopsis pigmentata</name>
    <dbReference type="NCBI Taxonomy" id="450801"/>
    <lineage>
        <taxon>Bacteria</taxon>
        <taxon>Bacillati</taxon>
        <taxon>Actinomycetota</taxon>
        <taxon>Actinomycetes</taxon>
        <taxon>Pseudonocardiales</taxon>
        <taxon>Pseudonocardiaceae</taxon>
        <taxon>Amycolatopsis</taxon>
    </lineage>
</organism>
<sequence>MIALRNGMARTVVSGSRRGLVRCGSAMASGWRAFRRWRHGRPVASAVLLALAGLVILLPPYMTFRFRDVVVSISTLGGLSALVLGSLLLVCAVVVCVRSSMRVFAGAAAILLSLVALITANLGGFLIGTVLGLVGGALCLAWTDQTARPAETPVAAGVTTGTLEED</sequence>
<dbReference type="EMBL" id="JBHUKR010000029">
    <property type="protein sequence ID" value="MFD2422468.1"/>
    <property type="molecule type" value="Genomic_DNA"/>
</dbReference>
<dbReference type="RefSeq" id="WP_378271557.1">
    <property type="nucleotide sequence ID" value="NZ_JBHUKR010000029.1"/>
</dbReference>
<gene>
    <name evidence="2" type="ORF">ACFSXZ_39710</name>
</gene>
<reference evidence="3" key="1">
    <citation type="journal article" date="2019" name="Int. J. Syst. Evol. Microbiol.">
        <title>The Global Catalogue of Microorganisms (GCM) 10K type strain sequencing project: providing services to taxonomists for standard genome sequencing and annotation.</title>
        <authorList>
            <consortium name="The Broad Institute Genomics Platform"/>
            <consortium name="The Broad Institute Genome Sequencing Center for Infectious Disease"/>
            <person name="Wu L."/>
            <person name="Ma J."/>
        </authorList>
    </citation>
    <scope>NUCLEOTIDE SEQUENCE [LARGE SCALE GENOMIC DNA]</scope>
    <source>
        <strain evidence="3">CGMCC 4.7645</strain>
    </source>
</reference>
<proteinExistence type="predicted"/>
<evidence type="ECO:0000256" key="1">
    <source>
        <dbReference type="SAM" id="Phobius"/>
    </source>
</evidence>
<feature type="transmembrane region" description="Helical" evidence="1">
    <location>
        <begin position="125"/>
        <end position="143"/>
    </location>
</feature>
<dbReference type="InterPro" id="IPR046096">
    <property type="entry name" value="DUF6114"/>
</dbReference>
<feature type="transmembrane region" description="Helical" evidence="1">
    <location>
        <begin position="103"/>
        <end position="119"/>
    </location>
</feature>
<name>A0ABW5G575_9PSEU</name>
<dbReference type="Proteomes" id="UP001597417">
    <property type="component" value="Unassembled WGS sequence"/>
</dbReference>
<feature type="transmembrane region" description="Helical" evidence="1">
    <location>
        <begin position="42"/>
        <end position="61"/>
    </location>
</feature>
<keyword evidence="1" id="KW-0472">Membrane</keyword>
<accession>A0ABW5G575</accession>
<protein>
    <submittedName>
        <fullName evidence="2">DUF6114 domain-containing protein</fullName>
    </submittedName>
</protein>
<keyword evidence="1" id="KW-0812">Transmembrane</keyword>